<name>A0A2U8W0F1_9HYPH</name>
<dbReference type="FunFam" id="1.20.140.10:FF:000012">
    <property type="entry name" value="Acyl-CoA dehydrogenase fadE12"/>
    <property type="match status" value="1"/>
</dbReference>
<dbReference type="InterPro" id="IPR037069">
    <property type="entry name" value="AcylCoA_DH/ox_N_sf"/>
</dbReference>
<keyword evidence="5 6" id="KW-0560">Oxidoreductase</keyword>
<dbReference type="SUPFAM" id="SSF47203">
    <property type="entry name" value="Acyl-CoA dehydrogenase C-terminal domain-like"/>
    <property type="match status" value="1"/>
</dbReference>
<dbReference type="InterPro" id="IPR006091">
    <property type="entry name" value="Acyl-CoA_Oxase/DH_mid-dom"/>
</dbReference>
<dbReference type="Gene3D" id="2.40.110.10">
    <property type="entry name" value="Butyryl-CoA Dehydrogenase, subunit A, domain 2"/>
    <property type="match status" value="1"/>
</dbReference>
<comment type="similarity">
    <text evidence="2 6">Belongs to the acyl-CoA dehydrogenase family.</text>
</comment>
<dbReference type="FunFam" id="1.10.540.10:FF:000013">
    <property type="entry name" value="Acyl-CoA dehydrogenase"/>
    <property type="match status" value="1"/>
</dbReference>
<evidence type="ECO:0000256" key="6">
    <source>
        <dbReference type="RuleBase" id="RU362125"/>
    </source>
</evidence>
<evidence type="ECO:0000313" key="11">
    <source>
        <dbReference type="Proteomes" id="UP000246058"/>
    </source>
</evidence>
<evidence type="ECO:0000256" key="4">
    <source>
        <dbReference type="ARBA" id="ARBA00022827"/>
    </source>
</evidence>
<evidence type="ECO:0000256" key="1">
    <source>
        <dbReference type="ARBA" id="ARBA00001974"/>
    </source>
</evidence>
<dbReference type="InterPro" id="IPR050741">
    <property type="entry name" value="Acyl-CoA_dehydrogenase"/>
</dbReference>
<sequence>MRTIDHGQHQDIRDAVRALCAEFPPEYHRRVDEARGYPEAFVDALTRAGWMAALIPEAYGGSGLGLTEASVIMEEINRSGGNSGACHGQMYNMNTLVRHGSEAQRRHYLPRIAAGELRLQSMGVTEPTAGTDTTKIKTTAVRRGDRWVINGQKVWISRIQHSDLMILLARTTPLDQVAKKSEGLSIFLVDLHEARAKGMSVRPILNMVNHETNELFFDDLEIPAENLIGEEGQGFKYILTGLNAERALIAAECIGDGYWFIDKVTAYAKERTVFGRPIGQNQGVQFPIAESFIEVEAANLMRYEACRLYDAGEPCGAQANMAKYLAAKASWEAANACIQFHGGFGFAAEYDVERKFRETRLYQVAPISTNLILSYVAEHILGLPRSF</sequence>
<feature type="domain" description="Acyl-CoA dehydrogenase/oxidase C-terminal" evidence="7">
    <location>
        <begin position="232"/>
        <end position="366"/>
    </location>
</feature>
<accession>A0A2U8W0F1</accession>
<dbReference type="FunFam" id="2.40.110.10:FF:000014">
    <property type="entry name" value="Probable acyl-CoA dehydrogenase"/>
    <property type="match status" value="1"/>
</dbReference>
<dbReference type="PROSITE" id="PS00073">
    <property type="entry name" value="ACYL_COA_DH_2"/>
    <property type="match status" value="1"/>
</dbReference>
<dbReference type="SUPFAM" id="SSF56645">
    <property type="entry name" value="Acyl-CoA dehydrogenase NM domain-like"/>
    <property type="match status" value="1"/>
</dbReference>
<dbReference type="InterPro" id="IPR009100">
    <property type="entry name" value="AcylCoA_DH/oxidase_NM_dom_sf"/>
</dbReference>
<dbReference type="Proteomes" id="UP000246058">
    <property type="component" value="Chromosome"/>
</dbReference>
<dbReference type="AlphaFoldDB" id="A0A2U8W0F1"/>
<dbReference type="InterPro" id="IPR036250">
    <property type="entry name" value="AcylCo_DH-like_C"/>
</dbReference>
<dbReference type="InterPro" id="IPR013786">
    <property type="entry name" value="AcylCoA_DH/ox_N"/>
</dbReference>
<dbReference type="GO" id="GO:0050660">
    <property type="term" value="F:flavin adenine dinucleotide binding"/>
    <property type="evidence" value="ECO:0007669"/>
    <property type="project" value="InterPro"/>
</dbReference>
<comment type="cofactor">
    <cofactor evidence="1 6">
        <name>FAD</name>
        <dbReference type="ChEBI" id="CHEBI:57692"/>
    </cofactor>
</comment>
<dbReference type="Pfam" id="PF02770">
    <property type="entry name" value="Acyl-CoA_dh_M"/>
    <property type="match status" value="1"/>
</dbReference>
<dbReference type="GO" id="GO:0005737">
    <property type="term" value="C:cytoplasm"/>
    <property type="evidence" value="ECO:0007669"/>
    <property type="project" value="TreeGrafter"/>
</dbReference>
<dbReference type="InterPro" id="IPR046373">
    <property type="entry name" value="Acyl-CoA_Oxase/DH_mid-dom_sf"/>
</dbReference>
<evidence type="ECO:0000259" key="7">
    <source>
        <dbReference type="Pfam" id="PF00441"/>
    </source>
</evidence>
<dbReference type="GO" id="GO:0003995">
    <property type="term" value="F:acyl-CoA dehydrogenase activity"/>
    <property type="evidence" value="ECO:0007669"/>
    <property type="project" value="InterPro"/>
</dbReference>
<dbReference type="GO" id="GO:0033539">
    <property type="term" value="P:fatty acid beta-oxidation using acyl-CoA dehydrogenase"/>
    <property type="evidence" value="ECO:0007669"/>
    <property type="project" value="TreeGrafter"/>
</dbReference>
<evidence type="ECO:0000256" key="3">
    <source>
        <dbReference type="ARBA" id="ARBA00022630"/>
    </source>
</evidence>
<dbReference type="PIRSF" id="PIRSF016578">
    <property type="entry name" value="HsaA"/>
    <property type="match status" value="1"/>
</dbReference>
<keyword evidence="11" id="KW-1185">Reference proteome</keyword>
<proteinExistence type="inferred from homology"/>
<dbReference type="RefSeq" id="WP_109954265.1">
    <property type="nucleotide sequence ID" value="NZ_CP029551.1"/>
</dbReference>
<dbReference type="Gene3D" id="1.20.140.10">
    <property type="entry name" value="Butyryl-CoA Dehydrogenase, subunit A, domain 3"/>
    <property type="match status" value="1"/>
</dbReference>
<evidence type="ECO:0000259" key="8">
    <source>
        <dbReference type="Pfam" id="PF02770"/>
    </source>
</evidence>
<feature type="domain" description="Acyl-CoA dehydrogenase/oxidase N-terminal" evidence="9">
    <location>
        <begin position="8"/>
        <end position="116"/>
    </location>
</feature>
<evidence type="ECO:0000259" key="9">
    <source>
        <dbReference type="Pfam" id="PF02771"/>
    </source>
</evidence>
<dbReference type="KEGG" id="meti:DK427_18935"/>
<dbReference type="EMBL" id="CP029551">
    <property type="protein sequence ID" value="AWN39111.1"/>
    <property type="molecule type" value="Genomic_DNA"/>
</dbReference>
<dbReference type="Pfam" id="PF02771">
    <property type="entry name" value="Acyl-CoA_dh_N"/>
    <property type="match status" value="1"/>
</dbReference>
<dbReference type="InterPro" id="IPR009075">
    <property type="entry name" value="AcylCo_DH/oxidase_C"/>
</dbReference>
<feature type="domain" description="Acyl-CoA oxidase/dehydrogenase middle" evidence="8">
    <location>
        <begin position="121"/>
        <end position="219"/>
    </location>
</feature>
<evidence type="ECO:0000313" key="10">
    <source>
        <dbReference type="EMBL" id="AWN39111.1"/>
    </source>
</evidence>
<dbReference type="PANTHER" id="PTHR48083">
    <property type="entry name" value="MEDIUM-CHAIN SPECIFIC ACYL-COA DEHYDROGENASE, MITOCHONDRIAL-RELATED"/>
    <property type="match status" value="1"/>
</dbReference>
<reference evidence="10 11" key="1">
    <citation type="submission" date="2018-05" db="EMBL/GenBank/DDBJ databases">
        <title>Complete Genome Sequence of Methylobacterium sp. 17Sr1-43.</title>
        <authorList>
            <person name="Srinivasan S."/>
        </authorList>
    </citation>
    <scope>NUCLEOTIDE SEQUENCE [LARGE SCALE GENOMIC DNA]</scope>
    <source>
        <strain evidence="10 11">17Sr1-43</strain>
    </source>
</reference>
<dbReference type="PANTHER" id="PTHR48083:SF1">
    <property type="entry name" value="DEHYDROGENASE, PUTATIVE (AFU_ORTHOLOGUE AFUA_7G06510)-RELATED"/>
    <property type="match status" value="1"/>
</dbReference>
<evidence type="ECO:0000256" key="2">
    <source>
        <dbReference type="ARBA" id="ARBA00009347"/>
    </source>
</evidence>
<dbReference type="OrthoDB" id="8246957at2"/>
<keyword evidence="4 6" id="KW-0274">FAD</keyword>
<protein>
    <submittedName>
        <fullName evidence="10">Acyl-CoA dehydrogenase</fullName>
    </submittedName>
</protein>
<evidence type="ECO:0000256" key="5">
    <source>
        <dbReference type="ARBA" id="ARBA00023002"/>
    </source>
</evidence>
<dbReference type="InterPro" id="IPR006089">
    <property type="entry name" value="Acyl-CoA_DH_CS"/>
</dbReference>
<gene>
    <name evidence="10" type="ORF">DK427_18935</name>
</gene>
<dbReference type="Gene3D" id="1.10.540.10">
    <property type="entry name" value="Acyl-CoA dehydrogenase/oxidase, N-terminal domain"/>
    <property type="match status" value="1"/>
</dbReference>
<dbReference type="Pfam" id="PF00441">
    <property type="entry name" value="Acyl-CoA_dh_1"/>
    <property type="match status" value="1"/>
</dbReference>
<keyword evidence="3 6" id="KW-0285">Flavoprotein</keyword>
<organism evidence="10 11">
    <name type="scientific">Methylobacterium radiodurans</name>
    <dbReference type="NCBI Taxonomy" id="2202828"/>
    <lineage>
        <taxon>Bacteria</taxon>
        <taxon>Pseudomonadati</taxon>
        <taxon>Pseudomonadota</taxon>
        <taxon>Alphaproteobacteria</taxon>
        <taxon>Hyphomicrobiales</taxon>
        <taxon>Methylobacteriaceae</taxon>
        <taxon>Methylobacterium</taxon>
    </lineage>
</organism>